<name>A0A9X7JS48_9ACTN</name>
<dbReference type="RefSeq" id="WP_106675500.1">
    <property type="nucleotide sequence ID" value="NZ_PXWG01000017.1"/>
</dbReference>
<dbReference type="Proteomes" id="UP000242427">
    <property type="component" value="Unassembled WGS sequence"/>
</dbReference>
<keyword evidence="2" id="KW-0865">Zymogen</keyword>
<evidence type="ECO:0000256" key="3">
    <source>
        <dbReference type="ARBA" id="ARBA00023239"/>
    </source>
</evidence>
<evidence type="ECO:0000256" key="4">
    <source>
        <dbReference type="ARBA" id="ARBA00023317"/>
    </source>
</evidence>
<dbReference type="GO" id="GO:0008654">
    <property type="term" value="P:phospholipid biosynthetic process"/>
    <property type="evidence" value="ECO:0007669"/>
    <property type="project" value="InterPro"/>
</dbReference>
<reference evidence="6 7" key="1">
    <citation type="submission" date="2018-03" db="EMBL/GenBank/DDBJ databases">
        <title>Chitinolytic properties of Streptosporangium nondiastaticum TBG75A20.</title>
        <authorList>
            <person name="Gayathri V."/>
            <person name="Shiburaj S."/>
        </authorList>
    </citation>
    <scope>NUCLEOTIDE SEQUENCE [LARGE SCALE GENOMIC DNA]</scope>
    <source>
        <strain evidence="6 7">TBG75A20</strain>
    </source>
</reference>
<dbReference type="AlphaFoldDB" id="A0A9X7JS48"/>
<dbReference type="Pfam" id="PF02666">
    <property type="entry name" value="PS_Dcarbxylase"/>
    <property type="match status" value="1"/>
</dbReference>
<accession>A0A9X7JS48</accession>
<evidence type="ECO:0000256" key="1">
    <source>
        <dbReference type="ARBA" id="ARBA00022793"/>
    </source>
</evidence>
<organism evidence="6 7">
    <name type="scientific">Streptosporangium nondiastaticum</name>
    <dbReference type="NCBI Taxonomy" id="35764"/>
    <lineage>
        <taxon>Bacteria</taxon>
        <taxon>Bacillati</taxon>
        <taxon>Actinomycetota</taxon>
        <taxon>Actinomycetes</taxon>
        <taxon>Streptosporangiales</taxon>
        <taxon>Streptosporangiaceae</taxon>
        <taxon>Streptosporangium</taxon>
    </lineage>
</organism>
<dbReference type="GO" id="GO:0004609">
    <property type="term" value="F:phosphatidylserine decarboxylase activity"/>
    <property type="evidence" value="ECO:0007669"/>
    <property type="project" value="InterPro"/>
</dbReference>
<protein>
    <submittedName>
        <fullName evidence="6">Phosphatidylserine decarboxylase</fullName>
    </submittedName>
</protein>
<keyword evidence="4" id="KW-0670">Pyruvate</keyword>
<comment type="caution">
    <text evidence="6">The sequence shown here is derived from an EMBL/GenBank/DDBJ whole genome shotgun (WGS) entry which is preliminary data.</text>
</comment>
<gene>
    <name evidence="6" type="ORF">B7P34_10105</name>
</gene>
<feature type="region of interest" description="Disordered" evidence="5">
    <location>
        <begin position="376"/>
        <end position="400"/>
    </location>
</feature>
<keyword evidence="3" id="KW-0456">Lyase</keyword>
<sequence length="400" mass="45797">MEFSKDIEDFLAKLMSWYEDNHEGFRDQYDAAVKYAEKCPVDPDDPVYCDWQNKDIEFLYQFFSDWYEWQENGSGVDNGLTYIEKFSWINYGGHKPGMDFMNKGPGRELIADFTHLQGLQMNSPESKKTIDRWVEQLGAKRMDDYKIKNWKNFNEFFIREIKEDRRPVDAKEDPTVVVAPADCVINMIVDDLGELTQIPVKNVTMNVNQLLDRSKYAGHFIGGTAVSCILMPDSYHWYHTPVAGEVVEARSDIGGMYYGIRNFPQLLDKGDVGYGYDYNDFLDFRRGYVIIKTLYVNADGGPDGEGYVAQVPVGLNSIASVNFLEKFTGKLPVPVEKGERVGNFMYGGSLNILLFEKGRFPAVQLLQGQRIGLLEDPEKTPKRFPRSPRTQLRTPPPNGR</sequence>
<evidence type="ECO:0000313" key="6">
    <source>
        <dbReference type="EMBL" id="PSJ28797.1"/>
    </source>
</evidence>
<keyword evidence="1" id="KW-0210">Decarboxylase</keyword>
<dbReference type="PANTHER" id="PTHR10067:SF17">
    <property type="entry name" value="PHOSPHATIDYLSERINE DECARBOXYLASE PROENZYME 2"/>
    <property type="match status" value="1"/>
</dbReference>
<dbReference type="InterPro" id="IPR003817">
    <property type="entry name" value="PS_Dcarbxylase"/>
</dbReference>
<evidence type="ECO:0000256" key="2">
    <source>
        <dbReference type="ARBA" id="ARBA00023145"/>
    </source>
</evidence>
<evidence type="ECO:0000256" key="5">
    <source>
        <dbReference type="SAM" id="MobiDB-lite"/>
    </source>
</evidence>
<keyword evidence="7" id="KW-1185">Reference proteome</keyword>
<dbReference type="OrthoDB" id="9802030at2"/>
<dbReference type="PANTHER" id="PTHR10067">
    <property type="entry name" value="PHOSPHATIDYLSERINE DECARBOXYLASE"/>
    <property type="match status" value="1"/>
</dbReference>
<evidence type="ECO:0000313" key="7">
    <source>
        <dbReference type="Proteomes" id="UP000242427"/>
    </source>
</evidence>
<proteinExistence type="predicted"/>
<dbReference type="EMBL" id="PXWG01000017">
    <property type="protein sequence ID" value="PSJ28797.1"/>
    <property type="molecule type" value="Genomic_DNA"/>
</dbReference>